<proteinExistence type="predicted"/>
<evidence type="ECO:0000313" key="2">
    <source>
        <dbReference type="EMBL" id="KJA26043.1"/>
    </source>
</evidence>
<dbReference type="AlphaFoldDB" id="A0A0D2MPZ5"/>
<feature type="region of interest" description="Disordered" evidence="1">
    <location>
        <begin position="55"/>
        <end position="142"/>
    </location>
</feature>
<feature type="compositionally biased region" description="Polar residues" evidence="1">
    <location>
        <begin position="113"/>
        <end position="127"/>
    </location>
</feature>
<accession>A0A0D2MPZ5</accession>
<sequence>MIEEIATQTSWTELEFLVSPRHWGLGHAQPCDYIRSWVSAVRIFMVGICTSRDQQFLAPTSTDDHEDTGEGDESDGNASDLHSSETEGPDSAAANPKAGWGSGRVRSDKSLAMISTSWNKMSSSQSKDAGGLLLREVAPSTQ</sequence>
<dbReference type="EMBL" id="KN817529">
    <property type="protein sequence ID" value="KJA26043.1"/>
    <property type="molecule type" value="Genomic_DNA"/>
</dbReference>
<dbReference type="Proteomes" id="UP000054270">
    <property type="component" value="Unassembled WGS sequence"/>
</dbReference>
<keyword evidence="3" id="KW-1185">Reference proteome</keyword>
<protein>
    <submittedName>
        <fullName evidence="2">Uncharacterized protein</fullName>
    </submittedName>
</protein>
<evidence type="ECO:0000256" key="1">
    <source>
        <dbReference type="SAM" id="MobiDB-lite"/>
    </source>
</evidence>
<organism evidence="2 3">
    <name type="scientific">Hypholoma sublateritium (strain FD-334 SS-4)</name>
    <dbReference type="NCBI Taxonomy" id="945553"/>
    <lineage>
        <taxon>Eukaryota</taxon>
        <taxon>Fungi</taxon>
        <taxon>Dikarya</taxon>
        <taxon>Basidiomycota</taxon>
        <taxon>Agaricomycotina</taxon>
        <taxon>Agaricomycetes</taxon>
        <taxon>Agaricomycetidae</taxon>
        <taxon>Agaricales</taxon>
        <taxon>Agaricineae</taxon>
        <taxon>Strophariaceae</taxon>
        <taxon>Hypholoma</taxon>
    </lineage>
</organism>
<reference evidence="3" key="1">
    <citation type="submission" date="2014-04" db="EMBL/GenBank/DDBJ databases">
        <title>Evolutionary Origins and Diversification of the Mycorrhizal Mutualists.</title>
        <authorList>
            <consortium name="DOE Joint Genome Institute"/>
            <consortium name="Mycorrhizal Genomics Consortium"/>
            <person name="Kohler A."/>
            <person name="Kuo A."/>
            <person name="Nagy L.G."/>
            <person name="Floudas D."/>
            <person name="Copeland A."/>
            <person name="Barry K.W."/>
            <person name="Cichocki N."/>
            <person name="Veneault-Fourrey C."/>
            <person name="LaButti K."/>
            <person name="Lindquist E.A."/>
            <person name="Lipzen A."/>
            <person name="Lundell T."/>
            <person name="Morin E."/>
            <person name="Murat C."/>
            <person name="Riley R."/>
            <person name="Ohm R."/>
            <person name="Sun H."/>
            <person name="Tunlid A."/>
            <person name="Henrissat B."/>
            <person name="Grigoriev I.V."/>
            <person name="Hibbett D.S."/>
            <person name="Martin F."/>
        </authorList>
    </citation>
    <scope>NUCLEOTIDE SEQUENCE [LARGE SCALE GENOMIC DNA]</scope>
    <source>
        <strain evidence="3">FD-334 SS-4</strain>
    </source>
</reference>
<name>A0A0D2MPZ5_HYPSF</name>
<gene>
    <name evidence="2" type="ORF">HYPSUDRAFT_199274</name>
</gene>
<evidence type="ECO:0000313" key="3">
    <source>
        <dbReference type="Proteomes" id="UP000054270"/>
    </source>
</evidence>
<feature type="compositionally biased region" description="Acidic residues" evidence="1">
    <location>
        <begin position="64"/>
        <end position="75"/>
    </location>
</feature>